<dbReference type="AlphaFoldDB" id="A0A0E9SWM6"/>
<accession>A0A0E9SWM6</accession>
<dbReference type="EMBL" id="GBXM01062848">
    <property type="protein sequence ID" value="JAH45729.1"/>
    <property type="molecule type" value="Transcribed_RNA"/>
</dbReference>
<reference evidence="1" key="2">
    <citation type="journal article" date="2015" name="Fish Shellfish Immunol.">
        <title>Early steps in the European eel (Anguilla anguilla)-Vibrio vulnificus interaction in the gills: Role of the RtxA13 toxin.</title>
        <authorList>
            <person name="Callol A."/>
            <person name="Pajuelo D."/>
            <person name="Ebbesson L."/>
            <person name="Teles M."/>
            <person name="MacKenzie S."/>
            <person name="Amaro C."/>
        </authorList>
    </citation>
    <scope>NUCLEOTIDE SEQUENCE</scope>
</reference>
<reference evidence="1" key="1">
    <citation type="submission" date="2014-11" db="EMBL/GenBank/DDBJ databases">
        <authorList>
            <person name="Amaro Gonzalez C."/>
        </authorList>
    </citation>
    <scope>NUCLEOTIDE SEQUENCE</scope>
</reference>
<protein>
    <submittedName>
        <fullName evidence="1">Uncharacterized protein</fullName>
    </submittedName>
</protein>
<name>A0A0E9SWM6_ANGAN</name>
<organism evidence="1">
    <name type="scientific">Anguilla anguilla</name>
    <name type="common">European freshwater eel</name>
    <name type="synonym">Muraena anguilla</name>
    <dbReference type="NCBI Taxonomy" id="7936"/>
    <lineage>
        <taxon>Eukaryota</taxon>
        <taxon>Metazoa</taxon>
        <taxon>Chordata</taxon>
        <taxon>Craniata</taxon>
        <taxon>Vertebrata</taxon>
        <taxon>Euteleostomi</taxon>
        <taxon>Actinopterygii</taxon>
        <taxon>Neopterygii</taxon>
        <taxon>Teleostei</taxon>
        <taxon>Anguilliformes</taxon>
        <taxon>Anguillidae</taxon>
        <taxon>Anguilla</taxon>
    </lineage>
</organism>
<sequence>MYTHTHTYIHLSPSLPPTSPPPTLQNDWIDFQEFCLAVITARGL</sequence>
<proteinExistence type="predicted"/>
<evidence type="ECO:0000313" key="1">
    <source>
        <dbReference type="EMBL" id="JAH45729.1"/>
    </source>
</evidence>